<proteinExistence type="predicted"/>
<dbReference type="Proteomes" id="UP001152888">
    <property type="component" value="Unassembled WGS sequence"/>
</dbReference>
<dbReference type="AlphaFoldDB" id="A0A9P0PZW9"/>
<reference evidence="1" key="1">
    <citation type="submission" date="2022-03" db="EMBL/GenBank/DDBJ databases">
        <authorList>
            <person name="Sayadi A."/>
        </authorList>
    </citation>
    <scope>NUCLEOTIDE SEQUENCE</scope>
</reference>
<name>A0A9P0PZW9_ACAOB</name>
<gene>
    <name evidence="1" type="ORF">ACAOBT_LOCUS25525</name>
</gene>
<protein>
    <submittedName>
        <fullName evidence="1">Uncharacterized protein</fullName>
    </submittedName>
</protein>
<evidence type="ECO:0000313" key="1">
    <source>
        <dbReference type="EMBL" id="CAH2000357.1"/>
    </source>
</evidence>
<sequence>MKSCRCLRCSWPPIGSATSLTATALMDLSRSPLYLHIDIQAHKSTLIENAEKRQENCMEEILQSVKDKLDVEINPSSVESCFRLEMFNC</sequence>
<accession>A0A9P0PZW9</accession>
<comment type="caution">
    <text evidence="1">The sequence shown here is derived from an EMBL/GenBank/DDBJ whole genome shotgun (WGS) entry which is preliminary data.</text>
</comment>
<evidence type="ECO:0000313" key="2">
    <source>
        <dbReference type="Proteomes" id="UP001152888"/>
    </source>
</evidence>
<keyword evidence="2" id="KW-1185">Reference proteome</keyword>
<dbReference type="EMBL" id="CAKOFQ010007405">
    <property type="protein sequence ID" value="CAH2000357.1"/>
    <property type="molecule type" value="Genomic_DNA"/>
</dbReference>
<organism evidence="1 2">
    <name type="scientific">Acanthoscelides obtectus</name>
    <name type="common">Bean weevil</name>
    <name type="synonym">Bruchus obtectus</name>
    <dbReference type="NCBI Taxonomy" id="200917"/>
    <lineage>
        <taxon>Eukaryota</taxon>
        <taxon>Metazoa</taxon>
        <taxon>Ecdysozoa</taxon>
        <taxon>Arthropoda</taxon>
        <taxon>Hexapoda</taxon>
        <taxon>Insecta</taxon>
        <taxon>Pterygota</taxon>
        <taxon>Neoptera</taxon>
        <taxon>Endopterygota</taxon>
        <taxon>Coleoptera</taxon>
        <taxon>Polyphaga</taxon>
        <taxon>Cucujiformia</taxon>
        <taxon>Chrysomeloidea</taxon>
        <taxon>Chrysomelidae</taxon>
        <taxon>Bruchinae</taxon>
        <taxon>Bruchini</taxon>
        <taxon>Acanthoscelides</taxon>
    </lineage>
</organism>